<feature type="active site" description="Schiff-base intermediate with substrate" evidence="12 14">
    <location>
        <position position="182"/>
    </location>
</feature>
<dbReference type="InterPro" id="IPR020625">
    <property type="entry name" value="Schiff_base-form_aldolases_AS"/>
</dbReference>
<feature type="site" description="Part of a proton relay during catalysis" evidence="12">
    <location>
        <position position="66"/>
    </location>
</feature>
<evidence type="ECO:0000256" key="5">
    <source>
        <dbReference type="ARBA" id="ARBA00022490"/>
    </source>
</evidence>
<evidence type="ECO:0000256" key="4">
    <source>
        <dbReference type="ARBA" id="ARBA00012086"/>
    </source>
</evidence>
<keyword evidence="17" id="KW-1185">Reference proteome</keyword>
<name>A0A1I1RRR6_9BURK</name>
<comment type="function">
    <text evidence="1 12">Catalyzes the condensation of (S)-aspartate-beta-semialdehyde [(S)-ASA] and pyruvate to 4-hydroxy-tetrahydrodipicolinate (HTPA).</text>
</comment>
<evidence type="ECO:0000256" key="10">
    <source>
        <dbReference type="ARBA" id="ARBA00023270"/>
    </source>
</evidence>
<evidence type="ECO:0000256" key="14">
    <source>
        <dbReference type="PIRSR" id="PIRSR001365-1"/>
    </source>
</evidence>
<proteinExistence type="inferred from homology"/>
<comment type="subunit">
    <text evidence="12">Homotetramer; dimer of dimers.</text>
</comment>
<feature type="binding site" evidence="12 15">
    <location>
        <position position="222"/>
    </location>
    <ligand>
        <name>pyruvate</name>
        <dbReference type="ChEBI" id="CHEBI:15361"/>
    </ligand>
</feature>
<evidence type="ECO:0000256" key="15">
    <source>
        <dbReference type="PIRSR" id="PIRSR001365-2"/>
    </source>
</evidence>
<keyword evidence="10 12" id="KW-0704">Schiff base</keyword>
<comment type="pathway">
    <text evidence="2 12">Amino-acid biosynthesis; L-lysine biosynthesis via DAP pathway; (S)-tetrahydrodipicolinate from L-aspartate: step 3/4.</text>
</comment>
<dbReference type="InterPro" id="IPR013785">
    <property type="entry name" value="Aldolase_TIM"/>
</dbReference>
<evidence type="ECO:0000256" key="2">
    <source>
        <dbReference type="ARBA" id="ARBA00005120"/>
    </source>
</evidence>
<keyword evidence="8 12" id="KW-0457">Lysine biosynthesis</keyword>
<dbReference type="EMBL" id="FOMQ01000001">
    <property type="protein sequence ID" value="SFD36707.1"/>
    <property type="molecule type" value="Genomic_DNA"/>
</dbReference>
<evidence type="ECO:0000256" key="6">
    <source>
        <dbReference type="ARBA" id="ARBA00022605"/>
    </source>
</evidence>
<dbReference type="GO" id="GO:0019877">
    <property type="term" value="P:diaminopimelate biosynthetic process"/>
    <property type="evidence" value="ECO:0007669"/>
    <property type="project" value="UniProtKB-UniRule"/>
</dbReference>
<sequence>MPLLDPASPPLTTPPQARAHGDFSGLWVPLVTPFTAAGEAVDHAALAALVRRLGGQGIAGFVACGSTGEAAALDEGEQDAVLETILGSAGGLPVVMGLSGHHLGHAVHRARQLGALPLAGLLVPAPHYIRPSQPGLLQWFHAIADASAVPLVLYDIPYRTGATLELGTLRTLAAHANIRALKDCGGSAAKTQALIADAALQVLAGEDAQIFTTAALGGAGAIAASAHWQPARIVQCLAALEAGDLGRARALWRALQPLMEAFFAEPNPAPVKALLAAEGWMEGALRAPMAPASAALTLRLQEAARAQARQLDELDRPAA</sequence>
<dbReference type="InterPro" id="IPR005263">
    <property type="entry name" value="DapA"/>
</dbReference>
<dbReference type="UniPathway" id="UPA00034">
    <property type="reaction ID" value="UER00017"/>
</dbReference>
<keyword evidence="6 12" id="KW-0028">Amino-acid biosynthesis</keyword>
<comment type="caution">
    <text evidence="12">Was originally thought to be a dihydrodipicolinate synthase (DHDPS), catalyzing the condensation of (S)-aspartate-beta-semialdehyde [(S)-ASA] and pyruvate to dihydrodipicolinate (DHDP). However, it was shown in E.coli that the product of the enzymatic reaction is not dihydrodipicolinate but in fact (4S)-4-hydroxy-2,3,4,5-tetrahydro-(2S)-dipicolinic acid (HTPA), and that the consecutive dehydration reaction leading to DHDP is not spontaneous but catalyzed by DapB.</text>
</comment>
<dbReference type="EC" id="4.3.3.7" evidence="4 12"/>
<evidence type="ECO:0000313" key="16">
    <source>
        <dbReference type="EMBL" id="SFD36707.1"/>
    </source>
</evidence>
<dbReference type="SUPFAM" id="SSF51569">
    <property type="entry name" value="Aldolase"/>
    <property type="match status" value="1"/>
</dbReference>
<evidence type="ECO:0000256" key="12">
    <source>
        <dbReference type="HAMAP-Rule" id="MF_00418"/>
    </source>
</evidence>
<evidence type="ECO:0000256" key="13">
    <source>
        <dbReference type="PIRNR" id="PIRNR001365"/>
    </source>
</evidence>
<dbReference type="InterPro" id="IPR002220">
    <property type="entry name" value="DapA-like"/>
</dbReference>
<dbReference type="PANTHER" id="PTHR12128:SF66">
    <property type="entry name" value="4-HYDROXY-2-OXOGLUTARATE ALDOLASE, MITOCHONDRIAL"/>
    <property type="match status" value="1"/>
</dbReference>
<keyword evidence="7 12" id="KW-0220">Diaminopimelate biosynthesis</keyword>
<accession>A0A1I1RRR6</accession>
<dbReference type="NCBIfam" id="TIGR00674">
    <property type="entry name" value="dapA"/>
    <property type="match status" value="1"/>
</dbReference>
<dbReference type="PANTHER" id="PTHR12128">
    <property type="entry name" value="DIHYDRODIPICOLINATE SYNTHASE"/>
    <property type="match status" value="1"/>
</dbReference>
<evidence type="ECO:0000256" key="9">
    <source>
        <dbReference type="ARBA" id="ARBA00023239"/>
    </source>
</evidence>
<dbReference type="OrthoDB" id="9782828at2"/>
<dbReference type="CDD" id="cd00950">
    <property type="entry name" value="DHDPS"/>
    <property type="match status" value="1"/>
</dbReference>
<dbReference type="AlphaFoldDB" id="A0A1I1RRR6"/>
<reference evidence="17" key="1">
    <citation type="submission" date="2016-10" db="EMBL/GenBank/DDBJ databases">
        <authorList>
            <person name="Varghese N."/>
            <person name="Submissions S."/>
        </authorList>
    </citation>
    <scope>NUCLEOTIDE SEQUENCE [LARGE SCALE GENOMIC DNA]</scope>
    <source>
        <strain evidence="17">DSM 7481</strain>
    </source>
</reference>
<dbReference type="HAMAP" id="MF_00418">
    <property type="entry name" value="DapA"/>
    <property type="match status" value="1"/>
</dbReference>
<feature type="site" description="Part of a proton relay during catalysis" evidence="12">
    <location>
        <position position="128"/>
    </location>
</feature>
<comment type="subcellular location">
    <subcellularLocation>
        <location evidence="12">Cytoplasm</location>
    </subcellularLocation>
</comment>
<dbReference type="PROSITE" id="PS00666">
    <property type="entry name" value="DHDPS_2"/>
    <property type="match status" value="1"/>
</dbReference>
<dbReference type="Pfam" id="PF00701">
    <property type="entry name" value="DHDPS"/>
    <property type="match status" value="1"/>
</dbReference>
<keyword evidence="9 12" id="KW-0456">Lyase</keyword>
<organism evidence="16 17">
    <name type="scientific">Paracidovorax konjaci</name>
    <dbReference type="NCBI Taxonomy" id="32040"/>
    <lineage>
        <taxon>Bacteria</taxon>
        <taxon>Pseudomonadati</taxon>
        <taxon>Pseudomonadota</taxon>
        <taxon>Betaproteobacteria</taxon>
        <taxon>Burkholderiales</taxon>
        <taxon>Comamonadaceae</taxon>
        <taxon>Paracidovorax</taxon>
    </lineage>
</organism>
<evidence type="ECO:0000313" key="17">
    <source>
        <dbReference type="Proteomes" id="UP000199517"/>
    </source>
</evidence>
<dbReference type="GO" id="GO:0005737">
    <property type="term" value="C:cytoplasm"/>
    <property type="evidence" value="ECO:0007669"/>
    <property type="project" value="UniProtKB-SubCell"/>
</dbReference>
<gene>
    <name evidence="12" type="primary">dapA</name>
    <name evidence="16" type="ORF">SAMN04489710_101318</name>
</gene>
<feature type="active site" description="Proton donor/acceptor" evidence="12 14">
    <location>
        <position position="154"/>
    </location>
</feature>
<evidence type="ECO:0000256" key="11">
    <source>
        <dbReference type="ARBA" id="ARBA00047836"/>
    </source>
</evidence>
<dbReference type="STRING" id="32040.SAMN04489710_101318"/>
<evidence type="ECO:0000256" key="8">
    <source>
        <dbReference type="ARBA" id="ARBA00023154"/>
    </source>
</evidence>
<protein>
    <recommendedName>
        <fullName evidence="4 12">4-hydroxy-tetrahydrodipicolinate synthase</fullName>
        <shortName evidence="12">HTPA synthase</shortName>
        <ecNumber evidence="4 12">4.3.3.7</ecNumber>
    </recommendedName>
</protein>
<evidence type="ECO:0000256" key="3">
    <source>
        <dbReference type="ARBA" id="ARBA00007592"/>
    </source>
</evidence>
<dbReference type="GO" id="GO:0008840">
    <property type="term" value="F:4-hydroxy-tetrahydrodipicolinate synthase activity"/>
    <property type="evidence" value="ECO:0007669"/>
    <property type="project" value="UniProtKB-UniRule"/>
</dbReference>
<dbReference type="Proteomes" id="UP000199517">
    <property type="component" value="Unassembled WGS sequence"/>
</dbReference>
<comment type="catalytic activity">
    <reaction evidence="11 12">
        <text>L-aspartate 4-semialdehyde + pyruvate = (2S,4S)-4-hydroxy-2,3,4,5-tetrahydrodipicolinate + H2O + H(+)</text>
        <dbReference type="Rhea" id="RHEA:34171"/>
        <dbReference type="ChEBI" id="CHEBI:15361"/>
        <dbReference type="ChEBI" id="CHEBI:15377"/>
        <dbReference type="ChEBI" id="CHEBI:15378"/>
        <dbReference type="ChEBI" id="CHEBI:67139"/>
        <dbReference type="ChEBI" id="CHEBI:537519"/>
        <dbReference type="EC" id="4.3.3.7"/>
    </reaction>
</comment>
<keyword evidence="5 12" id="KW-0963">Cytoplasm</keyword>
<dbReference type="Gene3D" id="3.20.20.70">
    <property type="entry name" value="Aldolase class I"/>
    <property type="match status" value="1"/>
</dbReference>
<dbReference type="PIRSF" id="PIRSF001365">
    <property type="entry name" value="DHDPS"/>
    <property type="match status" value="1"/>
</dbReference>
<evidence type="ECO:0000256" key="7">
    <source>
        <dbReference type="ARBA" id="ARBA00022915"/>
    </source>
</evidence>
<dbReference type="PRINTS" id="PR00146">
    <property type="entry name" value="DHPICSNTHASE"/>
</dbReference>
<comment type="similarity">
    <text evidence="3 12 13">Belongs to the DapA family.</text>
</comment>
<dbReference type="GO" id="GO:0009089">
    <property type="term" value="P:lysine biosynthetic process via diaminopimelate"/>
    <property type="evidence" value="ECO:0007669"/>
    <property type="project" value="UniProtKB-UniRule"/>
</dbReference>
<dbReference type="SMART" id="SM01130">
    <property type="entry name" value="DHDPS"/>
    <property type="match status" value="1"/>
</dbReference>
<feature type="binding site" evidence="12 15">
    <location>
        <position position="67"/>
    </location>
    <ligand>
        <name>pyruvate</name>
        <dbReference type="ChEBI" id="CHEBI:15361"/>
    </ligand>
</feature>
<dbReference type="RefSeq" id="WP_092949130.1">
    <property type="nucleotide sequence ID" value="NZ_FOMQ01000001.1"/>
</dbReference>
<evidence type="ECO:0000256" key="1">
    <source>
        <dbReference type="ARBA" id="ARBA00003294"/>
    </source>
</evidence>